<dbReference type="Pfam" id="PF13400">
    <property type="entry name" value="Tad"/>
    <property type="match status" value="1"/>
</dbReference>
<accession>A0A4R9ANW6</accession>
<dbReference type="EMBL" id="SOHK01000009">
    <property type="protein sequence ID" value="TFD66735.1"/>
    <property type="molecule type" value="Genomic_DNA"/>
</dbReference>
<evidence type="ECO:0000259" key="1">
    <source>
        <dbReference type="Pfam" id="PF13400"/>
    </source>
</evidence>
<dbReference type="OrthoDB" id="5187898at2"/>
<keyword evidence="3" id="KW-1185">Reference proteome</keyword>
<dbReference type="InterPro" id="IPR028087">
    <property type="entry name" value="Tad_N"/>
</dbReference>
<dbReference type="AlphaFoldDB" id="A0A4R9ANW6"/>
<dbReference type="Proteomes" id="UP000298154">
    <property type="component" value="Unassembled WGS sequence"/>
</dbReference>
<reference evidence="2 3" key="1">
    <citation type="submission" date="2019-03" db="EMBL/GenBank/DDBJ databases">
        <title>Genomics of glacier-inhabiting Cryobacterium strains.</title>
        <authorList>
            <person name="Liu Q."/>
            <person name="Xin Y.-H."/>
        </authorList>
    </citation>
    <scope>NUCLEOTIDE SEQUENCE [LARGE SCALE GENOMIC DNA]</scope>
    <source>
        <strain evidence="2 3">Sr36</strain>
    </source>
</reference>
<gene>
    <name evidence="2" type="ORF">E3T47_06035</name>
</gene>
<evidence type="ECO:0000313" key="2">
    <source>
        <dbReference type="EMBL" id="TFD66735.1"/>
    </source>
</evidence>
<organism evidence="2 3">
    <name type="scientific">Cryobacterium ruanii</name>
    <dbReference type="NCBI Taxonomy" id="1259197"/>
    <lineage>
        <taxon>Bacteria</taxon>
        <taxon>Bacillati</taxon>
        <taxon>Actinomycetota</taxon>
        <taxon>Actinomycetes</taxon>
        <taxon>Micrococcales</taxon>
        <taxon>Microbacteriaceae</taxon>
        <taxon>Cryobacterium</taxon>
    </lineage>
</organism>
<sequence>MRWLNRRFRSERGASAVLVGLLMVLLLGFLAFSIDVGVMYAERAQLQNGADAASLAIAYDCADGTCTDPAGRAASYTSDNANDAAANVAYDLRTDLKKVTVTASTLTANGENALQHYFASFLPGGFTESTVRARATAEWGGPGSGTVLALALSLCEFQESLGAEGAHMTVRTDTNKTCKKSPSEEVIPGGFGWLDNTTAPCQATIDLSLNLNAAGELWAGSDAGGDVPNDCSAKLSSLKGTNVLIPIYDRVRGTGSNAEYRIFAFASFTITGWNFPSTSDIDSLAPLCPPSPPADAKDCKKGNNWRGIQGVFMKMVSVDSTFGLGGPTLNAPIVVLTK</sequence>
<comment type="caution">
    <text evidence="2">The sequence shown here is derived from an EMBL/GenBank/DDBJ whole genome shotgun (WGS) entry which is preliminary data.</text>
</comment>
<name>A0A4R9ANW6_9MICO</name>
<dbReference type="RefSeq" id="WP_134555253.1">
    <property type="nucleotide sequence ID" value="NZ_SOHK01000009.1"/>
</dbReference>
<protein>
    <recommendedName>
        <fullName evidence="1">Putative Flp pilus-assembly TadG-like N-terminal domain-containing protein</fullName>
    </recommendedName>
</protein>
<feature type="domain" description="Putative Flp pilus-assembly TadG-like N-terminal" evidence="1">
    <location>
        <begin position="13"/>
        <end position="56"/>
    </location>
</feature>
<proteinExistence type="predicted"/>
<evidence type="ECO:0000313" key="3">
    <source>
        <dbReference type="Proteomes" id="UP000298154"/>
    </source>
</evidence>